<dbReference type="PANTHER" id="PTHR48094:SF11">
    <property type="entry name" value="GLUTATHIONE-INDEPENDENT GLYOXALASE HSP31-RELATED"/>
    <property type="match status" value="1"/>
</dbReference>
<keyword evidence="2" id="KW-0456">Lyase</keyword>
<keyword evidence="5" id="KW-0378">Hydrolase</keyword>
<evidence type="ECO:0000313" key="5">
    <source>
        <dbReference type="EMBL" id="SFV22466.1"/>
    </source>
</evidence>
<evidence type="ECO:0000256" key="1">
    <source>
        <dbReference type="ARBA" id="ARBA00023016"/>
    </source>
</evidence>
<dbReference type="InterPro" id="IPR029062">
    <property type="entry name" value="Class_I_gatase-like"/>
</dbReference>
<evidence type="ECO:0000259" key="4">
    <source>
        <dbReference type="Pfam" id="PF01965"/>
    </source>
</evidence>
<dbReference type="OrthoDB" id="9792284at2"/>
<dbReference type="GO" id="GO:0019243">
    <property type="term" value="P:methylglyoxal catabolic process to D-lactate via S-lactoyl-glutathione"/>
    <property type="evidence" value="ECO:0007669"/>
    <property type="project" value="TreeGrafter"/>
</dbReference>
<dbReference type="GO" id="GO:0008233">
    <property type="term" value="F:peptidase activity"/>
    <property type="evidence" value="ECO:0007669"/>
    <property type="project" value="UniProtKB-KW"/>
</dbReference>
<reference evidence="5 6" key="1">
    <citation type="submission" date="2016-10" db="EMBL/GenBank/DDBJ databases">
        <authorList>
            <person name="de Groot N.N."/>
        </authorList>
    </citation>
    <scope>NUCLEOTIDE SEQUENCE [LARGE SCALE GENOMIC DNA]</scope>
    <source>
        <strain evidence="5 6">CGMCC 1.7054</strain>
    </source>
</reference>
<dbReference type="RefSeq" id="WP_091696369.1">
    <property type="nucleotide sequence ID" value="NZ_CAMIGK010000008.1"/>
</dbReference>
<feature type="domain" description="DJ-1/PfpI" evidence="4">
    <location>
        <begin position="28"/>
        <end position="228"/>
    </location>
</feature>
<dbReference type="Pfam" id="PF01965">
    <property type="entry name" value="DJ-1_PfpI"/>
    <property type="match status" value="1"/>
</dbReference>
<dbReference type="InterPro" id="IPR050325">
    <property type="entry name" value="Prot/Nucl_acid_deglycase"/>
</dbReference>
<dbReference type="GO" id="GO:0005737">
    <property type="term" value="C:cytoplasm"/>
    <property type="evidence" value="ECO:0007669"/>
    <property type="project" value="TreeGrafter"/>
</dbReference>
<keyword evidence="5" id="KW-0645">Protease</keyword>
<organism evidence="5 6">
    <name type="scientific">Micrococcus terreus</name>
    <dbReference type="NCBI Taxonomy" id="574650"/>
    <lineage>
        <taxon>Bacteria</taxon>
        <taxon>Bacillati</taxon>
        <taxon>Actinomycetota</taxon>
        <taxon>Actinomycetes</taxon>
        <taxon>Micrococcales</taxon>
        <taxon>Micrococcaceae</taxon>
        <taxon>Micrococcus</taxon>
    </lineage>
</organism>
<dbReference type="GO" id="GO:0006508">
    <property type="term" value="P:proteolysis"/>
    <property type="evidence" value="ECO:0007669"/>
    <property type="project" value="UniProtKB-KW"/>
</dbReference>
<keyword evidence="1" id="KW-0346">Stress response</keyword>
<dbReference type="Gene3D" id="3.40.50.880">
    <property type="match status" value="1"/>
</dbReference>
<sequence>MTTVVMALSAARHWTLADGTQHPTGFWAEEFVVPYTAFRDAGFEVLVATPGAVPPVVDELSLGLSGGLPSTTRRLRSQLAALEPVLASPADLHEVDPMSPDMVFYPGGHGPMEDLAVDRASGELLRQRLESARPIALLCHAPAAVLATADQQGRSPFTGRRITALSNLEERVNPFAWKASWLLQDRLEQIGVRYEKGLLPFRPHVVVDGTLYSGQNPQSSQRLAEMIITDLG</sequence>
<name>A0A1I7MKM2_9MICC</name>
<dbReference type="CDD" id="cd03141">
    <property type="entry name" value="GATase1_Hsp31_like"/>
    <property type="match status" value="1"/>
</dbReference>
<dbReference type="PANTHER" id="PTHR48094">
    <property type="entry name" value="PROTEIN/NUCLEIC ACID DEGLYCASE DJ-1-RELATED"/>
    <property type="match status" value="1"/>
</dbReference>
<dbReference type="InterPro" id="IPR002818">
    <property type="entry name" value="DJ-1/PfpI"/>
</dbReference>
<gene>
    <name evidence="5" type="ORF">SAMN04487966_104141</name>
</gene>
<dbReference type="SUPFAM" id="SSF52317">
    <property type="entry name" value="Class I glutamine amidotransferase-like"/>
    <property type="match status" value="1"/>
</dbReference>
<evidence type="ECO:0000313" key="6">
    <source>
        <dbReference type="Proteomes" id="UP000198881"/>
    </source>
</evidence>
<evidence type="ECO:0000256" key="2">
    <source>
        <dbReference type="ARBA" id="ARBA00023239"/>
    </source>
</evidence>
<evidence type="ECO:0000256" key="3">
    <source>
        <dbReference type="ARBA" id="ARBA00038493"/>
    </source>
</evidence>
<comment type="similarity">
    <text evidence="3">Belongs to the peptidase C56 family. HSP31-like subfamily.</text>
</comment>
<dbReference type="Proteomes" id="UP000198881">
    <property type="component" value="Unassembled WGS sequence"/>
</dbReference>
<dbReference type="AlphaFoldDB" id="A0A1I7MKM2"/>
<protein>
    <submittedName>
        <fullName evidence="5">Putative intracellular protease/amidase</fullName>
    </submittedName>
</protein>
<accession>A0A1I7MKM2</accession>
<keyword evidence="6" id="KW-1185">Reference proteome</keyword>
<dbReference type="GO" id="GO:0019172">
    <property type="term" value="F:glyoxalase III activity"/>
    <property type="evidence" value="ECO:0007669"/>
    <property type="project" value="TreeGrafter"/>
</dbReference>
<dbReference type="STRING" id="574650.SAMN04487966_104141"/>
<dbReference type="EMBL" id="FPCG01000004">
    <property type="protein sequence ID" value="SFV22466.1"/>
    <property type="molecule type" value="Genomic_DNA"/>
</dbReference>
<proteinExistence type="inferred from homology"/>